<reference evidence="3" key="1">
    <citation type="submission" date="2016-07" db="EMBL/GenBank/DDBJ databases">
        <authorList>
            <person name="Florea S."/>
            <person name="Webb J.S."/>
            <person name="Jaromczyk J."/>
            <person name="Schardl C.L."/>
        </authorList>
    </citation>
    <scope>NUCLEOTIDE SEQUENCE [LARGE SCALE GENOMIC DNA]</scope>
    <source>
        <strain evidence="3">IPBSL-7</strain>
    </source>
</reference>
<evidence type="ECO:0000313" key="2">
    <source>
        <dbReference type="EMBL" id="OCL36437.1"/>
    </source>
</evidence>
<name>A0A1C0AQ59_9ACTN</name>
<dbReference type="Proteomes" id="UP000093501">
    <property type="component" value="Unassembled WGS sequence"/>
</dbReference>
<protein>
    <recommendedName>
        <fullName evidence="4">DivIVA domain-containing protein</fullName>
    </recommendedName>
</protein>
<comment type="caution">
    <text evidence="2">The sequence shown here is derived from an EMBL/GenBank/DDBJ whole genome shotgun (WGS) entry which is preliminary data.</text>
</comment>
<evidence type="ECO:0008006" key="4">
    <source>
        <dbReference type="Google" id="ProtNLM"/>
    </source>
</evidence>
<gene>
    <name evidence="2" type="ORF">BCR15_00775</name>
</gene>
<evidence type="ECO:0000256" key="1">
    <source>
        <dbReference type="SAM" id="MobiDB-lite"/>
    </source>
</evidence>
<organism evidence="2 3">
    <name type="scientific">Tessaracoccus lapidicaptus</name>
    <dbReference type="NCBI Taxonomy" id="1427523"/>
    <lineage>
        <taxon>Bacteria</taxon>
        <taxon>Bacillati</taxon>
        <taxon>Actinomycetota</taxon>
        <taxon>Actinomycetes</taxon>
        <taxon>Propionibacteriales</taxon>
        <taxon>Propionibacteriaceae</taxon>
        <taxon>Tessaracoccus</taxon>
    </lineage>
</organism>
<dbReference type="RefSeq" id="WP_068750685.1">
    <property type="nucleotide sequence ID" value="NZ_MBQD01000011.1"/>
</dbReference>
<accession>A0A1C0AQ59</accession>
<sequence length="130" mass="13768">MWILAVVVAIVVLGLAAFAGLGRLGQMPSDAVTDRPKGRIPAGPVTAQFLAEARLPTAGTGYDRSQVDHYLARVVDGTAPPAAETVFDVVRGGYDMQVVDEVLLRVDYERPTAAPPPEDTPPPDDTKFPG</sequence>
<feature type="region of interest" description="Disordered" evidence="1">
    <location>
        <begin position="107"/>
        <end position="130"/>
    </location>
</feature>
<evidence type="ECO:0000313" key="3">
    <source>
        <dbReference type="Proteomes" id="UP000093501"/>
    </source>
</evidence>
<dbReference type="AlphaFoldDB" id="A0A1C0AQ59"/>
<dbReference type="EMBL" id="MBQD01000011">
    <property type="protein sequence ID" value="OCL36437.1"/>
    <property type="molecule type" value="Genomic_DNA"/>
</dbReference>
<proteinExistence type="predicted"/>
<keyword evidence="3" id="KW-1185">Reference proteome</keyword>